<accession>A0ABQ9JP49</accession>
<reference evidence="1" key="1">
    <citation type="journal article" date="2023" name="Insect Mol. Biol.">
        <title>Genome sequencing provides insights into the evolution of gene families encoding plant cell wall-degrading enzymes in longhorned beetles.</title>
        <authorList>
            <person name="Shin N.R."/>
            <person name="Okamura Y."/>
            <person name="Kirsch R."/>
            <person name="Pauchet Y."/>
        </authorList>
    </citation>
    <scope>NUCLEOTIDE SEQUENCE</scope>
    <source>
        <strain evidence="1">MMC_N1</strain>
    </source>
</reference>
<comment type="caution">
    <text evidence="1">The sequence shown here is derived from an EMBL/GenBank/DDBJ whole genome shotgun (WGS) entry which is preliminary data.</text>
</comment>
<protein>
    <submittedName>
        <fullName evidence="1">Uncharacterized protein</fullName>
    </submittedName>
</protein>
<name>A0ABQ9JP49_9CUCU</name>
<sequence>MNVNYHPVTLKKGTVLGYCCPVASIVRSLGTTRENSAEISAELEALIKTSSKHLKMDQRKMDGDPTWAEIARYFPVLKSYWAQWNSLDLNDGCLETRSGEWGG</sequence>
<proteinExistence type="predicted"/>
<dbReference type="EMBL" id="JAPWTJ010000297">
    <property type="protein sequence ID" value="KAJ8980011.1"/>
    <property type="molecule type" value="Genomic_DNA"/>
</dbReference>
<gene>
    <name evidence="1" type="ORF">NQ317_016674</name>
</gene>
<evidence type="ECO:0000313" key="1">
    <source>
        <dbReference type="EMBL" id="KAJ8980011.1"/>
    </source>
</evidence>
<evidence type="ECO:0000313" key="2">
    <source>
        <dbReference type="Proteomes" id="UP001162164"/>
    </source>
</evidence>
<dbReference type="Proteomes" id="UP001162164">
    <property type="component" value="Unassembled WGS sequence"/>
</dbReference>
<organism evidence="1 2">
    <name type="scientific">Molorchus minor</name>
    <dbReference type="NCBI Taxonomy" id="1323400"/>
    <lineage>
        <taxon>Eukaryota</taxon>
        <taxon>Metazoa</taxon>
        <taxon>Ecdysozoa</taxon>
        <taxon>Arthropoda</taxon>
        <taxon>Hexapoda</taxon>
        <taxon>Insecta</taxon>
        <taxon>Pterygota</taxon>
        <taxon>Neoptera</taxon>
        <taxon>Endopterygota</taxon>
        <taxon>Coleoptera</taxon>
        <taxon>Polyphaga</taxon>
        <taxon>Cucujiformia</taxon>
        <taxon>Chrysomeloidea</taxon>
        <taxon>Cerambycidae</taxon>
        <taxon>Lamiinae</taxon>
        <taxon>Monochamini</taxon>
        <taxon>Molorchus</taxon>
    </lineage>
</organism>
<keyword evidence="2" id="KW-1185">Reference proteome</keyword>